<feature type="transmembrane region" description="Helical" evidence="8">
    <location>
        <begin position="21"/>
        <end position="39"/>
    </location>
</feature>
<keyword evidence="5 8" id="KW-1133">Transmembrane helix</keyword>
<keyword evidence="6 8" id="KW-0472">Membrane</keyword>
<evidence type="ECO:0000256" key="2">
    <source>
        <dbReference type="ARBA" id="ARBA00005811"/>
    </source>
</evidence>
<evidence type="ECO:0000256" key="5">
    <source>
        <dbReference type="ARBA" id="ARBA00022989"/>
    </source>
</evidence>
<evidence type="ECO:0000256" key="4">
    <source>
        <dbReference type="ARBA" id="ARBA00022692"/>
    </source>
</evidence>
<comment type="caution">
    <text evidence="9">The sequence shown here is derived from an EMBL/GenBank/DDBJ whole genome shotgun (WGS) entry which is preliminary data.</text>
</comment>
<dbReference type="InterPro" id="IPR003400">
    <property type="entry name" value="ExbD"/>
</dbReference>
<comment type="similarity">
    <text evidence="2 7">Belongs to the ExbD/TolR family.</text>
</comment>
<keyword evidence="10" id="KW-1185">Reference proteome</keyword>
<proteinExistence type="inferred from homology"/>
<dbReference type="Proteomes" id="UP001243717">
    <property type="component" value="Unassembled WGS sequence"/>
</dbReference>
<dbReference type="PANTHER" id="PTHR30558">
    <property type="entry name" value="EXBD MEMBRANE COMPONENT OF PMF-DRIVEN MACROMOLECULE IMPORT SYSTEM"/>
    <property type="match status" value="1"/>
</dbReference>
<dbReference type="RefSeq" id="WP_308949622.1">
    <property type="nucleotide sequence ID" value="NZ_JARXIC010000003.1"/>
</dbReference>
<comment type="subcellular location">
    <subcellularLocation>
        <location evidence="1">Cell membrane</location>
        <topology evidence="1">Single-pass membrane protein</topology>
    </subcellularLocation>
    <subcellularLocation>
        <location evidence="7">Cell membrane</location>
        <topology evidence="7">Single-pass type II membrane protein</topology>
    </subcellularLocation>
</comment>
<evidence type="ECO:0000256" key="7">
    <source>
        <dbReference type="RuleBase" id="RU003879"/>
    </source>
</evidence>
<accession>A0ABU1AF39</accession>
<reference evidence="9 10" key="1">
    <citation type="submission" date="2023-04" db="EMBL/GenBank/DDBJ databases">
        <title>A novel bacteria isolated from coastal sediment.</title>
        <authorList>
            <person name="Liu X.-J."/>
            <person name="Du Z.-J."/>
        </authorList>
    </citation>
    <scope>NUCLEOTIDE SEQUENCE [LARGE SCALE GENOMIC DNA]</scope>
    <source>
        <strain evidence="9 10">SDUM461004</strain>
    </source>
</reference>
<protein>
    <submittedName>
        <fullName evidence="9">Biopolymer transporter ExbD</fullName>
    </submittedName>
</protein>
<evidence type="ECO:0000256" key="3">
    <source>
        <dbReference type="ARBA" id="ARBA00022475"/>
    </source>
</evidence>
<dbReference type="EMBL" id="JARXIC010000003">
    <property type="protein sequence ID" value="MDQ8193396.1"/>
    <property type="molecule type" value="Genomic_DNA"/>
</dbReference>
<keyword evidence="4 7" id="KW-0812">Transmembrane</keyword>
<evidence type="ECO:0000256" key="8">
    <source>
        <dbReference type="SAM" id="Phobius"/>
    </source>
</evidence>
<sequence>MIQRRFSSPAEESEEINLSPLIDMVFILLIFFIVTTVFVEETGIDVNKPEAASAVDLDKQSILIALTPKGEVVYGGRDIGVNGVRSLVQRLTRDDPEMPVILQADKAVSTERLVRVIDESKLGGAQVVNISTAH</sequence>
<dbReference type="Gene3D" id="3.30.420.270">
    <property type="match status" value="1"/>
</dbReference>
<evidence type="ECO:0000313" key="9">
    <source>
        <dbReference type="EMBL" id="MDQ8193396.1"/>
    </source>
</evidence>
<organism evidence="9 10">
    <name type="scientific">Thalassobacterium sedimentorum</name>
    <dbReference type="NCBI Taxonomy" id="3041258"/>
    <lineage>
        <taxon>Bacteria</taxon>
        <taxon>Pseudomonadati</taxon>
        <taxon>Verrucomicrobiota</taxon>
        <taxon>Opitutia</taxon>
        <taxon>Puniceicoccales</taxon>
        <taxon>Coraliomargaritaceae</taxon>
        <taxon>Thalassobacterium</taxon>
    </lineage>
</organism>
<evidence type="ECO:0000313" key="10">
    <source>
        <dbReference type="Proteomes" id="UP001243717"/>
    </source>
</evidence>
<keyword evidence="7" id="KW-0653">Protein transport</keyword>
<keyword evidence="7" id="KW-0813">Transport</keyword>
<dbReference type="Pfam" id="PF02472">
    <property type="entry name" value="ExbD"/>
    <property type="match status" value="1"/>
</dbReference>
<evidence type="ECO:0000256" key="6">
    <source>
        <dbReference type="ARBA" id="ARBA00023136"/>
    </source>
</evidence>
<dbReference type="PANTHER" id="PTHR30558:SF13">
    <property type="entry name" value="BIOPOLYMER TRANSPORT PROTEIN EXBD2"/>
    <property type="match status" value="1"/>
</dbReference>
<evidence type="ECO:0000256" key="1">
    <source>
        <dbReference type="ARBA" id="ARBA00004162"/>
    </source>
</evidence>
<name>A0ABU1AF39_9BACT</name>
<keyword evidence="3" id="KW-1003">Cell membrane</keyword>
<gene>
    <name evidence="9" type="ORF">QEH59_03105</name>
</gene>